<dbReference type="SUPFAM" id="SSF111369">
    <property type="entry name" value="HlyD-like secretion proteins"/>
    <property type="match status" value="3"/>
</dbReference>
<comment type="subcellular location">
    <subcellularLocation>
        <location evidence="1">Membrane</location>
        <topology evidence="1">Single-pass membrane protein</topology>
    </subcellularLocation>
</comment>
<dbReference type="InterPro" id="IPR058625">
    <property type="entry name" value="MdtA-like_BSH"/>
</dbReference>
<evidence type="ECO:0000256" key="4">
    <source>
        <dbReference type="ARBA" id="ARBA00023136"/>
    </source>
</evidence>
<dbReference type="Pfam" id="PF25876">
    <property type="entry name" value="HH_MFP_RND"/>
    <property type="match status" value="1"/>
</dbReference>
<dbReference type="InterPro" id="IPR058792">
    <property type="entry name" value="Beta-barrel_RND_2"/>
</dbReference>
<dbReference type="AlphaFoldDB" id="A0A7W8E1J4"/>
<dbReference type="Proteomes" id="UP000540989">
    <property type="component" value="Unassembled WGS sequence"/>
</dbReference>
<dbReference type="EMBL" id="JACHIP010000001">
    <property type="protein sequence ID" value="MBB5055366.1"/>
    <property type="molecule type" value="Genomic_DNA"/>
</dbReference>
<evidence type="ECO:0000256" key="1">
    <source>
        <dbReference type="ARBA" id="ARBA00004167"/>
    </source>
</evidence>
<evidence type="ECO:0000256" key="2">
    <source>
        <dbReference type="ARBA" id="ARBA00022692"/>
    </source>
</evidence>
<keyword evidence="12" id="KW-1185">Reference proteome</keyword>
<organism evidence="11 12">
    <name type="scientific">Granulicella aggregans</name>
    <dbReference type="NCBI Taxonomy" id="474949"/>
    <lineage>
        <taxon>Bacteria</taxon>
        <taxon>Pseudomonadati</taxon>
        <taxon>Acidobacteriota</taxon>
        <taxon>Terriglobia</taxon>
        <taxon>Terriglobales</taxon>
        <taxon>Acidobacteriaceae</taxon>
        <taxon>Granulicella</taxon>
    </lineage>
</organism>
<dbReference type="Gene3D" id="2.40.30.170">
    <property type="match status" value="1"/>
</dbReference>
<feature type="domain" description="Multidrug resistance protein MdtA-like barrel-sandwich hybrid" evidence="9">
    <location>
        <begin position="76"/>
        <end position="320"/>
    </location>
</feature>
<dbReference type="RefSeq" id="WP_184213007.1">
    <property type="nucleotide sequence ID" value="NZ_JACHIP010000001.1"/>
</dbReference>
<keyword evidence="3 7" id="KW-1133">Transmembrane helix</keyword>
<evidence type="ECO:0000256" key="3">
    <source>
        <dbReference type="ARBA" id="ARBA00022989"/>
    </source>
</evidence>
<proteinExistence type="predicted"/>
<accession>A0A7W8E1J4</accession>
<evidence type="ECO:0000256" key="6">
    <source>
        <dbReference type="SAM" id="MobiDB-lite"/>
    </source>
</evidence>
<keyword evidence="4 7" id="KW-0472">Membrane</keyword>
<dbReference type="InterPro" id="IPR050739">
    <property type="entry name" value="MFP"/>
</dbReference>
<dbReference type="Gene3D" id="2.40.50.100">
    <property type="match status" value="1"/>
</dbReference>
<dbReference type="Pfam" id="PF25954">
    <property type="entry name" value="Beta-barrel_RND_2"/>
    <property type="match status" value="1"/>
</dbReference>
<keyword evidence="2 7" id="KW-0812">Transmembrane</keyword>
<feature type="domain" description="Multidrug resistance protein MdtA-like alpha-helical hairpin" evidence="8">
    <location>
        <begin position="168"/>
        <end position="242"/>
    </location>
</feature>
<dbReference type="Gene3D" id="1.10.287.470">
    <property type="entry name" value="Helix hairpin bin"/>
    <property type="match status" value="1"/>
</dbReference>
<feature type="compositionally biased region" description="Low complexity" evidence="6">
    <location>
        <begin position="1"/>
        <end position="25"/>
    </location>
</feature>
<reference evidence="11 12" key="1">
    <citation type="submission" date="2020-08" db="EMBL/GenBank/DDBJ databases">
        <title>Genomic Encyclopedia of Type Strains, Phase IV (KMG-V): Genome sequencing to study the core and pangenomes of soil and plant-associated prokaryotes.</title>
        <authorList>
            <person name="Whitman W."/>
        </authorList>
    </citation>
    <scope>NUCLEOTIDE SEQUENCE [LARGE SCALE GENOMIC DNA]</scope>
    <source>
        <strain evidence="11 12">M8UP14</strain>
    </source>
</reference>
<evidence type="ECO:0000313" key="12">
    <source>
        <dbReference type="Proteomes" id="UP000540989"/>
    </source>
</evidence>
<feature type="transmembrane region" description="Helical" evidence="7">
    <location>
        <begin position="39"/>
        <end position="57"/>
    </location>
</feature>
<sequence>MTLADQENQTQNQNQNQDQNKDQNQAPPETPEKKSRRKFIVIAVLILLVIGGGLFYWHSTFSEDTDDAQVDGDLYEVSSRVTGQVVKVYVQDNQTVQAGQAIADIDPKDYQVAFDQAQANLASAEADYEQAHVNVPITSVTSSTSISTSGSDVTASSAAVAQAEKQKEAADARVVQAKANALKAQLDVERYTPLVQKDVISKQQYDQAVATANADTAAVLGSQADVIASQEAVRQAQQKVAQSRFQAQQAAKNGPQQVKAQEAKAQSMLASVKQAQAKLEQARLNLGYCHIIAPVAGIVSKKNVDVGVNVSIGQDLLTVVPVTNLWVTANFKETQLDKMQVGQEVKLEVDALGGRKFSGKVTQVGGATGSRLSLFPPENATGNYVKVVQRIPVRIDFTNLDKENGDFKLRPGFSVTPIVTVKQ</sequence>
<gene>
    <name evidence="11" type="ORF">HDF16_000035</name>
</gene>
<feature type="coiled-coil region" evidence="5">
    <location>
        <begin position="258"/>
        <end position="285"/>
    </location>
</feature>
<dbReference type="InterPro" id="IPR058624">
    <property type="entry name" value="MdtA-like_HH"/>
</dbReference>
<dbReference type="PANTHER" id="PTHR30386">
    <property type="entry name" value="MEMBRANE FUSION SUBUNIT OF EMRAB-TOLC MULTIDRUG EFFLUX PUMP"/>
    <property type="match status" value="1"/>
</dbReference>
<dbReference type="GO" id="GO:0016020">
    <property type="term" value="C:membrane"/>
    <property type="evidence" value="ECO:0007669"/>
    <property type="project" value="UniProtKB-SubCell"/>
</dbReference>
<keyword evidence="5" id="KW-0175">Coiled coil</keyword>
<feature type="region of interest" description="Disordered" evidence="6">
    <location>
        <begin position="1"/>
        <end position="34"/>
    </location>
</feature>
<feature type="domain" description="CusB-like beta-barrel" evidence="10">
    <location>
        <begin position="325"/>
        <end position="364"/>
    </location>
</feature>
<dbReference type="PANTHER" id="PTHR30386:SF26">
    <property type="entry name" value="TRANSPORT PROTEIN COMB"/>
    <property type="match status" value="1"/>
</dbReference>
<dbReference type="Pfam" id="PF25917">
    <property type="entry name" value="BSH_RND"/>
    <property type="match status" value="1"/>
</dbReference>
<name>A0A7W8E1J4_9BACT</name>
<evidence type="ECO:0000313" key="11">
    <source>
        <dbReference type="EMBL" id="MBB5055366.1"/>
    </source>
</evidence>
<evidence type="ECO:0000259" key="8">
    <source>
        <dbReference type="Pfam" id="PF25876"/>
    </source>
</evidence>
<comment type="caution">
    <text evidence="11">The sequence shown here is derived from an EMBL/GenBank/DDBJ whole genome shotgun (WGS) entry which is preliminary data.</text>
</comment>
<evidence type="ECO:0000259" key="10">
    <source>
        <dbReference type="Pfam" id="PF25954"/>
    </source>
</evidence>
<protein>
    <submittedName>
        <fullName evidence="11">Membrane fusion protein (Multidrug efflux system)</fullName>
    </submittedName>
</protein>
<dbReference type="PRINTS" id="PR01490">
    <property type="entry name" value="RTXTOXIND"/>
</dbReference>
<evidence type="ECO:0000256" key="7">
    <source>
        <dbReference type="SAM" id="Phobius"/>
    </source>
</evidence>
<evidence type="ECO:0000256" key="5">
    <source>
        <dbReference type="SAM" id="Coils"/>
    </source>
</evidence>
<evidence type="ECO:0000259" key="9">
    <source>
        <dbReference type="Pfam" id="PF25917"/>
    </source>
</evidence>